<organism evidence="2 3">
    <name type="scientific">candidate division WWE3 bacterium</name>
    <dbReference type="NCBI Taxonomy" id="2053526"/>
    <lineage>
        <taxon>Bacteria</taxon>
        <taxon>Katanobacteria</taxon>
    </lineage>
</organism>
<sequence length="310" mass="34907">MFCILAFIALSIISIFSASHRWLAKEAFDCVFRRITLRPCTTGFKEKMKAQLVGTLLSRSAIAARIVNRHFELLSWILFITTVASIFWTGKGLYNYYMYGSCNGLNKTGFCALDPKGENNKVSQTGGSCVDGAGDESKVTLTSVDLSLFPTVDKGVKDSVVFIGCYSCDYTRKAYPLIQKLISENQVNYTFAHYPIKEEMLYLLPIGYCAYNQDQNKYWRLNDKLFASSKEDIAKKEFVENILGNLGYDVSAINSCSQSPQTQAAVVAQRIELEKTNIYGTPLVFVNGKGLVGPKPYRVYERILKGFRFW</sequence>
<feature type="domain" description="Thioredoxin-like fold" evidence="1">
    <location>
        <begin position="165"/>
        <end position="305"/>
    </location>
</feature>
<dbReference type="Proteomes" id="UP000262056">
    <property type="component" value="Unassembled WGS sequence"/>
</dbReference>
<dbReference type="Gene3D" id="3.40.30.10">
    <property type="entry name" value="Glutaredoxin"/>
    <property type="match status" value="1"/>
</dbReference>
<dbReference type="InterPro" id="IPR036249">
    <property type="entry name" value="Thioredoxin-like_sf"/>
</dbReference>
<gene>
    <name evidence="2" type="ORF">DIU24_01675</name>
</gene>
<reference evidence="2 3" key="1">
    <citation type="journal article" date="2018" name="Nat. Biotechnol.">
        <title>A standardized bacterial taxonomy based on genome phylogeny substantially revises the tree of life.</title>
        <authorList>
            <person name="Parks D.H."/>
            <person name="Chuvochina M."/>
            <person name="Waite D.W."/>
            <person name="Rinke C."/>
            <person name="Skarshewski A."/>
            <person name="Chaumeil P.A."/>
            <person name="Hugenholtz P."/>
        </authorList>
    </citation>
    <scope>NUCLEOTIDE SEQUENCE [LARGE SCALE GENOMIC DNA]</scope>
    <source>
        <strain evidence="2">UBA12021</strain>
    </source>
</reference>
<protein>
    <recommendedName>
        <fullName evidence="1">Thioredoxin-like fold domain-containing protein</fullName>
    </recommendedName>
</protein>
<proteinExistence type="predicted"/>
<name>A0A656PN14_UNCKA</name>
<dbReference type="InterPro" id="IPR012336">
    <property type="entry name" value="Thioredoxin-like_fold"/>
</dbReference>
<dbReference type="EMBL" id="DQFB01000003">
    <property type="protein sequence ID" value="HCQ40402.1"/>
    <property type="molecule type" value="Genomic_DNA"/>
</dbReference>
<comment type="caution">
    <text evidence="2">The sequence shown here is derived from an EMBL/GenBank/DDBJ whole genome shotgun (WGS) entry which is preliminary data.</text>
</comment>
<dbReference type="AlphaFoldDB" id="A0A656PN14"/>
<dbReference type="Pfam" id="PF13462">
    <property type="entry name" value="Thioredoxin_4"/>
    <property type="match status" value="1"/>
</dbReference>
<evidence type="ECO:0000259" key="1">
    <source>
        <dbReference type="Pfam" id="PF13462"/>
    </source>
</evidence>
<dbReference type="SUPFAM" id="SSF52833">
    <property type="entry name" value="Thioredoxin-like"/>
    <property type="match status" value="1"/>
</dbReference>
<evidence type="ECO:0000313" key="3">
    <source>
        <dbReference type="Proteomes" id="UP000262056"/>
    </source>
</evidence>
<accession>A0A656PN14</accession>
<evidence type="ECO:0000313" key="2">
    <source>
        <dbReference type="EMBL" id="HCQ40402.1"/>
    </source>
</evidence>